<feature type="domain" description="Aldehyde dehydrogenase" evidence="5">
    <location>
        <begin position="17"/>
        <end position="468"/>
    </location>
</feature>
<evidence type="ECO:0000256" key="1">
    <source>
        <dbReference type="ARBA" id="ARBA00009986"/>
    </source>
</evidence>
<keyword evidence="2 4" id="KW-0560">Oxidoreductase</keyword>
<evidence type="ECO:0000313" key="6">
    <source>
        <dbReference type="EMBL" id="TCK71752.1"/>
    </source>
</evidence>
<name>A0A4R1L1D1_9BACT</name>
<organism evidence="6 7">
    <name type="scientific">Acidipila rosea</name>
    <dbReference type="NCBI Taxonomy" id="768535"/>
    <lineage>
        <taxon>Bacteria</taxon>
        <taxon>Pseudomonadati</taxon>
        <taxon>Acidobacteriota</taxon>
        <taxon>Terriglobia</taxon>
        <taxon>Terriglobales</taxon>
        <taxon>Acidobacteriaceae</taxon>
        <taxon>Acidipila</taxon>
    </lineage>
</organism>
<dbReference type="AlphaFoldDB" id="A0A4R1L1D1"/>
<protein>
    <submittedName>
        <fullName evidence="6">Acyl-CoA reductase-like NAD-dependent aldehyde dehydrogenase</fullName>
    </submittedName>
</protein>
<dbReference type="InterPro" id="IPR016161">
    <property type="entry name" value="Ald_DH/histidinol_DH"/>
</dbReference>
<comment type="caution">
    <text evidence="6">The sequence shown here is derived from an EMBL/GenBank/DDBJ whole genome shotgun (WGS) entry which is preliminary data.</text>
</comment>
<evidence type="ECO:0000256" key="4">
    <source>
        <dbReference type="RuleBase" id="RU003345"/>
    </source>
</evidence>
<comment type="similarity">
    <text evidence="1 4">Belongs to the aldehyde dehydrogenase family.</text>
</comment>
<dbReference type="PANTHER" id="PTHR42991">
    <property type="entry name" value="ALDEHYDE DEHYDROGENASE"/>
    <property type="match status" value="1"/>
</dbReference>
<proteinExistence type="inferred from homology"/>
<accession>A0A4R1L1D1</accession>
<gene>
    <name evidence="6" type="ORF">C7378_3042</name>
</gene>
<dbReference type="InterPro" id="IPR029510">
    <property type="entry name" value="Ald_DH_CS_GLU"/>
</dbReference>
<sequence length="475" mass="51316">MREQGFLLKGTEVFEGDAVEVRSPWDQSVVGTIRQASRERAVEAVAGLDKAFATTRVMPAYERQRILGEVAGRIAAEKERLARLIVAEAGKPVRTARGEVDRAAFTFRVAAEEATRQGGEVLPLDLLPGAEGRWGMVRRFPAGPVFAITPFNFPLNLVAHKLAPAVAAGCPVLLKPAPQTPFSSMELARFLLDAGWPQEALAVLPLANEDAEWLLEHEDRLKLLSFTGSARVGWALKAKAAKKRVLLELGGNAALIVCAEWEDLRGAAQKAVTAAMSYAGQSCISVQRVYVGREAYDDFVHYAVEHLQSLCVGDPMDEATDVGPVIRPVDAVRISEWIAEAREGGATVLAGGNCNGSLVEPTLLTGTQSPMRVLDEEVFAPLMVVEPYDTFQEAIAAVNSSRYGLQAGLFSCDAKEIFAAYGQLEVGGVIVGDTPTWRLDPMPYGGIKDSGLGREGLRYAIEEMTEPKLLVVKLD</sequence>
<dbReference type="PROSITE" id="PS00687">
    <property type="entry name" value="ALDEHYDE_DEHYDR_GLU"/>
    <property type="match status" value="1"/>
</dbReference>
<dbReference type="InterPro" id="IPR051020">
    <property type="entry name" value="ALDH-related_metabolic_enz"/>
</dbReference>
<dbReference type="GO" id="GO:0008911">
    <property type="term" value="F:lactaldehyde dehydrogenase (NAD+) activity"/>
    <property type="evidence" value="ECO:0007669"/>
    <property type="project" value="TreeGrafter"/>
</dbReference>
<dbReference type="Gene3D" id="3.40.605.10">
    <property type="entry name" value="Aldehyde Dehydrogenase, Chain A, domain 1"/>
    <property type="match status" value="1"/>
</dbReference>
<reference evidence="6 7" key="1">
    <citation type="submission" date="2019-03" db="EMBL/GenBank/DDBJ databases">
        <title>Genomic Encyclopedia of Type Strains, Phase IV (KMG-IV): sequencing the most valuable type-strain genomes for metagenomic binning, comparative biology and taxonomic classification.</title>
        <authorList>
            <person name="Goeker M."/>
        </authorList>
    </citation>
    <scope>NUCLEOTIDE SEQUENCE [LARGE SCALE GENOMIC DNA]</scope>
    <source>
        <strain evidence="6 7">DSM 103428</strain>
    </source>
</reference>
<dbReference type="PANTHER" id="PTHR42991:SF1">
    <property type="entry name" value="ALDEHYDE DEHYDROGENASE"/>
    <property type="match status" value="1"/>
</dbReference>
<keyword evidence="7" id="KW-1185">Reference proteome</keyword>
<dbReference type="Gene3D" id="3.40.309.10">
    <property type="entry name" value="Aldehyde Dehydrogenase, Chain A, domain 2"/>
    <property type="match status" value="1"/>
</dbReference>
<dbReference type="InterPro" id="IPR016163">
    <property type="entry name" value="Ald_DH_C"/>
</dbReference>
<dbReference type="EMBL" id="SMGK01000005">
    <property type="protein sequence ID" value="TCK71752.1"/>
    <property type="molecule type" value="Genomic_DNA"/>
</dbReference>
<evidence type="ECO:0000256" key="2">
    <source>
        <dbReference type="ARBA" id="ARBA00023002"/>
    </source>
</evidence>
<dbReference type="SUPFAM" id="SSF53720">
    <property type="entry name" value="ALDH-like"/>
    <property type="match status" value="1"/>
</dbReference>
<dbReference type="Pfam" id="PF00171">
    <property type="entry name" value="Aldedh"/>
    <property type="match status" value="1"/>
</dbReference>
<evidence type="ECO:0000259" key="5">
    <source>
        <dbReference type="Pfam" id="PF00171"/>
    </source>
</evidence>
<dbReference type="RefSeq" id="WP_243648281.1">
    <property type="nucleotide sequence ID" value="NZ_SMGK01000005.1"/>
</dbReference>
<feature type="active site" evidence="3">
    <location>
        <position position="248"/>
    </location>
</feature>
<dbReference type="InterPro" id="IPR016162">
    <property type="entry name" value="Ald_DH_N"/>
</dbReference>
<evidence type="ECO:0000256" key="3">
    <source>
        <dbReference type="PROSITE-ProRule" id="PRU10007"/>
    </source>
</evidence>
<dbReference type="InterPro" id="IPR015590">
    <property type="entry name" value="Aldehyde_DH_dom"/>
</dbReference>
<dbReference type="Proteomes" id="UP000295210">
    <property type="component" value="Unassembled WGS sequence"/>
</dbReference>
<evidence type="ECO:0000313" key="7">
    <source>
        <dbReference type="Proteomes" id="UP000295210"/>
    </source>
</evidence>